<keyword evidence="3" id="KW-1185">Reference proteome</keyword>
<sequence length="361" mass="40581">MAFYFALLNVSAKRDDRTASTASHRQKRRRHSIASVESPVLDYRLLPKPQIVRNEFYYGEQKNDDRHSTYDFLPPEQPQNNRSASTSRSNDVRTDDHDGRRNCPRNVKDRGYPKGMRKSDSTQLNASRKPKQRNESRERKARTPELLEREFCGMQVASSSTRRPEPETFKRMNGSTEVRAGVAHPEFEKKWRGKRPIVVKRRVSPQESSTSDSRRSSNQSNRSPQRNDSLASSTSSRRTSEAIPEVLSAVGTPNEVPNVTTPQNVCELPRSATLKKVTFENDSSQYLTAALVGVAFGAALRAPLSGYAEETPRRQNDVNHAIEQISIRRCCIDGAGIIIAKIAAQAEFELASRAFPGHLAI</sequence>
<dbReference type="WBParaSite" id="NBR_0001294401-mRNA-1">
    <property type="protein sequence ID" value="NBR_0001294401-mRNA-1"/>
    <property type="gene ID" value="NBR_0001294401"/>
</dbReference>
<proteinExistence type="predicted"/>
<evidence type="ECO:0000313" key="3">
    <source>
        <dbReference type="Proteomes" id="UP000271162"/>
    </source>
</evidence>
<dbReference type="EMBL" id="UYSL01020896">
    <property type="protein sequence ID" value="VDL76534.1"/>
    <property type="molecule type" value="Genomic_DNA"/>
</dbReference>
<dbReference type="OMA" id="SRMTVSV"/>
<dbReference type="Proteomes" id="UP000271162">
    <property type="component" value="Unassembled WGS sequence"/>
</dbReference>
<feature type="compositionally biased region" description="Polar residues" evidence="1">
    <location>
        <begin position="78"/>
        <end position="89"/>
    </location>
</feature>
<evidence type="ECO:0000256" key="1">
    <source>
        <dbReference type="SAM" id="MobiDB-lite"/>
    </source>
</evidence>
<feature type="compositionally biased region" description="Basic and acidic residues" evidence="1">
    <location>
        <begin position="132"/>
        <end position="151"/>
    </location>
</feature>
<gene>
    <name evidence="2" type="ORF">NBR_LOCUS12945</name>
</gene>
<feature type="compositionally biased region" description="Basic residues" evidence="1">
    <location>
        <begin position="191"/>
        <end position="203"/>
    </location>
</feature>
<accession>A0A0N4Y9G5</accession>
<organism evidence="4">
    <name type="scientific">Nippostrongylus brasiliensis</name>
    <name type="common">Rat hookworm</name>
    <dbReference type="NCBI Taxonomy" id="27835"/>
    <lineage>
        <taxon>Eukaryota</taxon>
        <taxon>Metazoa</taxon>
        <taxon>Ecdysozoa</taxon>
        <taxon>Nematoda</taxon>
        <taxon>Chromadorea</taxon>
        <taxon>Rhabditida</taxon>
        <taxon>Rhabditina</taxon>
        <taxon>Rhabditomorpha</taxon>
        <taxon>Strongyloidea</taxon>
        <taxon>Heligmosomidae</taxon>
        <taxon>Nippostrongylus</taxon>
    </lineage>
</organism>
<evidence type="ECO:0000313" key="2">
    <source>
        <dbReference type="EMBL" id="VDL76534.1"/>
    </source>
</evidence>
<feature type="region of interest" description="Disordered" evidence="1">
    <location>
        <begin position="64"/>
        <end position="241"/>
    </location>
</feature>
<evidence type="ECO:0000313" key="4">
    <source>
        <dbReference type="WBParaSite" id="NBR_0001294401-mRNA-1"/>
    </source>
</evidence>
<feature type="compositionally biased region" description="Low complexity" evidence="1">
    <location>
        <begin position="205"/>
        <end position="237"/>
    </location>
</feature>
<feature type="region of interest" description="Disordered" evidence="1">
    <location>
        <begin position="14"/>
        <end position="34"/>
    </location>
</feature>
<protein>
    <submittedName>
        <fullName evidence="4">RNase H domain-containing protein</fullName>
    </submittedName>
</protein>
<feature type="compositionally biased region" description="Basic and acidic residues" evidence="1">
    <location>
        <begin position="90"/>
        <end position="120"/>
    </location>
</feature>
<reference evidence="4" key="1">
    <citation type="submission" date="2017-02" db="UniProtKB">
        <authorList>
            <consortium name="WormBaseParasite"/>
        </authorList>
    </citation>
    <scope>IDENTIFICATION</scope>
</reference>
<reference evidence="2 3" key="2">
    <citation type="submission" date="2018-11" db="EMBL/GenBank/DDBJ databases">
        <authorList>
            <consortium name="Pathogen Informatics"/>
        </authorList>
    </citation>
    <scope>NUCLEOTIDE SEQUENCE [LARGE SCALE GENOMIC DNA]</scope>
</reference>
<dbReference type="AlphaFoldDB" id="A0A0N4Y9G5"/>
<name>A0A0N4Y9G5_NIPBR</name>